<keyword evidence="3" id="KW-1185">Reference proteome</keyword>
<name>A0ABW5NWH8_9FLAO</name>
<comment type="caution">
    <text evidence="2">The sequence shown here is derived from an EMBL/GenBank/DDBJ whole genome shotgun (WGS) entry which is preliminary data.</text>
</comment>
<feature type="signal peptide" evidence="1">
    <location>
        <begin position="1"/>
        <end position="19"/>
    </location>
</feature>
<protein>
    <recommendedName>
        <fullName evidence="4">GLPGLI family protein</fullName>
    </recommendedName>
</protein>
<dbReference type="RefSeq" id="WP_379822264.1">
    <property type="nucleotide sequence ID" value="NZ_JBHUMD010000029.1"/>
</dbReference>
<evidence type="ECO:0000256" key="1">
    <source>
        <dbReference type="SAM" id="SignalP"/>
    </source>
</evidence>
<reference evidence="3" key="1">
    <citation type="journal article" date="2019" name="Int. J. Syst. Evol. Microbiol.">
        <title>The Global Catalogue of Microorganisms (GCM) 10K type strain sequencing project: providing services to taxonomists for standard genome sequencing and annotation.</title>
        <authorList>
            <consortium name="The Broad Institute Genomics Platform"/>
            <consortium name="The Broad Institute Genome Sequencing Center for Infectious Disease"/>
            <person name="Wu L."/>
            <person name="Ma J."/>
        </authorList>
    </citation>
    <scope>NUCLEOTIDE SEQUENCE [LARGE SCALE GENOMIC DNA]</scope>
    <source>
        <strain evidence="3">KCTC 42107</strain>
    </source>
</reference>
<gene>
    <name evidence="2" type="ORF">ACFSR3_15485</name>
</gene>
<organism evidence="2 3">
    <name type="scientific">Flavobacterium suzhouense</name>
    <dbReference type="NCBI Taxonomy" id="1529638"/>
    <lineage>
        <taxon>Bacteria</taxon>
        <taxon>Pseudomonadati</taxon>
        <taxon>Bacteroidota</taxon>
        <taxon>Flavobacteriia</taxon>
        <taxon>Flavobacteriales</taxon>
        <taxon>Flavobacteriaceae</taxon>
        <taxon>Flavobacterium</taxon>
    </lineage>
</organism>
<accession>A0ABW5NWH8</accession>
<dbReference type="Proteomes" id="UP001597480">
    <property type="component" value="Unassembled WGS sequence"/>
</dbReference>
<evidence type="ECO:0000313" key="2">
    <source>
        <dbReference type="EMBL" id="MFD2603466.1"/>
    </source>
</evidence>
<dbReference type="EMBL" id="JBHUMD010000029">
    <property type="protein sequence ID" value="MFD2603466.1"/>
    <property type="molecule type" value="Genomic_DNA"/>
</dbReference>
<sequence length="197" mass="22343">MRQLILSTLFIIHGLSAIAQDHEATMYFTDGTDVAGFASIKFIKESFYGMPKDKISFRVSEDDQAELWDEETVAKIVFHDMGAPVTFEYINITYVDGVQASLFQVIEPGEITLYAEAVTVWDTKNDKIIPPMPKNIKAKRATEKDFAILSNKKKITAYFQCQGINDRLESGEFNSHTLVEMVNYYNENCAVNTSEQK</sequence>
<proteinExistence type="predicted"/>
<evidence type="ECO:0008006" key="4">
    <source>
        <dbReference type="Google" id="ProtNLM"/>
    </source>
</evidence>
<keyword evidence="1" id="KW-0732">Signal</keyword>
<feature type="chain" id="PRO_5045300922" description="GLPGLI family protein" evidence="1">
    <location>
        <begin position="20"/>
        <end position="197"/>
    </location>
</feature>
<evidence type="ECO:0000313" key="3">
    <source>
        <dbReference type="Proteomes" id="UP001597480"/>
    </source>
</evidence>